<proteinExistence type="predicted"/>
<dbReference type="Proteomes" id="UP001283361">
    <property type="component" value="Unassembled WGS sequence"/>
</dbReference>
<accession>A0AAE0YWK7</accession>
<comment type="caution">
    <text evidence="1">The sequence shown here is derived from an EMBL/GenBank/DDBJ whole genome shotgun (WGS) entry which is preliminary data.</text>
</comment>
<reference evidence="1" key="1">
    <citation type="journal article" date="2023" name="G3 (Bethesda)">
        <title>A reference genome for the long-term kleptoplast-retaining sea slug Elysia crispata morphotype clarki.</title>
        <authorList>
            <person name="Eastman K.E."/>
            <person name="Pendleton A.L."/>
            <person name="Shaikh M.A."/>
            <person name="Suttiyut T."/>
            <person name="Ogas R."/>
            <person name="Tomko P."/>
            <person name="Gavelis G."/>
            <person name="Widhalm J.R."/>
            <person name="Wisecaver J.H."/>
        </authorList>
    </citation>
    <scope>NUCLEOTIDE SEQUENCE</scope>
    <source>
        <strain evidence="1">ECLA1</strain>
    </source>
</reference>
<organism evidence="1 2">
    <name type="scientific">Elysia crispata</name>
    <name type="common">lettuce slug</name>
    <dbReference type="NCBI Taxonomy" id="231223"/>
    <lineage>
        <taxon>Eukaryota</taxon>
        <taxon>Metazoa</taxon>
        <taxon>Spiralia</taxon>
        <taxon>Lophotrochozoa</taxon>
        <taxon>Mollusca</taxon>
        <taxon>Gastropoda</taxon>
        <taxon>Heterobranchia</taxon>
        <taxon>Euthyneura</taxon>
        <taxon>Panpulmonata</taxon>
        <taxon>Sacoglossa</taxon>
        <taxon>Placobranchoidea</taxon>
        <taxon>Plakobranchidae</taxon>
        <taxon>Elysia</taxon>
    </lineage>
</organism>
<sequence>MLASTLGPTWLYRRSRARNPSITHLSGAVTSALSPDHQCWLELDAHPRDSSGVRRQPNTINLSSIFPYLKPPAELHSPCPGNGEVKRLKLESSHQNTLRSKERPSLVEQVYQAVFWGRRSICGTAVKHLPRHLQGFYLERPFAKSGASTKFLSLKTKLNQFLKTATLTHLKQVKHTDVEEKAQKSPLSSALDMQMDRAISVTSVVEHHLVKPFIGHRVGRRQDEGRGSSESL</sequence>
<dbReference type="EMBL" id="JAWDGP010005269">
    <property type="protein sequence ID" value="KAK3758420.1"/>
    <property type="molecule type" value="Genomic_DNA"/>
</dbReference>
<gene>
    <name evidence="1" type="ORF">RRG08_058690</name>
</gene>
<dbReference type="AlphaFoldDB" id="A0AAE0YWK7"/>
<keyword evidence="2" id="KW-1185">Reference proteome</keyword>
<evidence type="ECO:0000313" key="1">
    <source>
        <dbReference type="EMBL" id="KAK3758420.1"/>
    </source>
</evidence>
<protein>
    <submittedName>
        <fullName evidence="1">Uncharacterized protein</fullName>
    </submittedName>
</protein>
<evidence type="ECO:0000313" key="2">
    <source>
        <dbReference type="Proteomes" id="UP001283361"/>
    </source>
</evidence>
<name>A0AAE0YWK7_9GAST</name>